<reference evidence="2" key="1">
    <citation type="submission" date="2023-07" db="EMBL/GenBank/DDBJ databases">
        <title>Genomic Encyclopedia of Type Strains, Phase IV (KMG-IV): sequencing the most valuable type-strain genomes for metagenomic binning, comparative biology and taxonomic classification.</title>
        <authorList>
            <person name="Goeker M."/>
        </authorList>
    </citation>
    <scope>NUCLEOTIDE SEQUENCE</scope>
    <source>
        <strain evidence="2">DSM 19569</strain>
    </source>
</reference>
<dbReference type="Proteomes" id="UP001223420">
    <property type="component" value="Unassembled WGS sequence"/>
</dbReference>
<comment type="caution">
    <text evidence="2">The sequence shown here is derived from an EMBL/GenBank/DDBJ whole genome shotgun (WGS) entry which is preliminary data.</text>
</comment>
<evidence type="ECO:0000313" key="3">
    <source>
        <dbReference type="Proteomes" id="UP001223420"/>
    </source>
</evidence>
<dbReference type="InterPro" id="IPR001279">
    <property type="entry name" value="Metallo-B-lactamas"/>
</dbReference>
<dbReference type="PANTHER" id="PTHR15032">
    <property type="entry name" value="N-ACYL-PHOSPHATIDYLETHANOLAMINE-HYDROLYZING PHOSPHOLIPASE D"/>
    <property type="match status" value="1"/>
</dbReference>
<dbReference type="RefSeq" id="WP_230365839.1">
    <property type="nucleotide sequence ID" value="NZ_JAJALK010000003.1"/>
</dbReference>
<protein>
    <submittedName>
        <fullName evidence="2">L-ascorbate metabolism protein UlaG (Beta-lactamase superfamily)</fullName>
    </submittedName>
</protein>
<gene>
    <name evidence="2" type="ORF">QO001_001461</name>
</gene>
<dbReference type="EMBL" id="JAUSWL010000002">
    <property type="protein sequence ID" value="MDQ0542543.1"/>
    <property type="molecule type" value="Genomic_DNA"/>
</dbReference>
<dbReference type="PANTHER" id="PTHR15032:SF4">
    <property type="entry name" value="N-ACYL-PHOSPHATIDYLETHANOLAMINE-HYDROLYZING PHOSPHOLIPASE D"/>
    <property type="match status" value="1"/>
</dbReference>
<evidence type="ECO:0000313" key="2">
    <source>
        <dbReference type="EMBL" id="MDQ0542543.1"/>
    </source>
</evidence>
<dbReference type="InterPro" id="IPR036866">
    <property type="entry name" value="RibonucZ/Hydroxyglut_hydro"/>
</dbReference>
<feature type="domain" description="Metallo-beta-lactamase" evidence="1">
    <location>
        <begin position="113"/>
        <end position="309"/>
    </location>
</feature>
<dbReference type="Gene3D" id="3.60.15.10">
    <property type="entry name" value="Ribonuclease Z/Hydroxyacylglutathione hydrolase-like"/>
    <property type="match status" value="1"/>
</dbReference>
<dbReference type="SUPFAM" id="SSF56281">
    <property type="entry name" value="Metallo-hydrolase/oxidoreductase"/>
    <property type="match status" value="1"/>
</dbReference>
<dbReference type="Pfam" id="PF12706">
    <property type="entry name" value="Lactamase_B_2"/>
    <property type="match status" value="1"/>
</dbReference>
<accession>A0AAJ1TQZ3</accession>
<proteinExistence type="predicted"/>
<evidence type="ECO:0000259" key="1">
    <source>
        <dbReference type="Pfam" id="PF12706"/>
    </source>
</evidence>
<name>A0AAJ1TQZ3_9HYPH</name>
<dbReference type="AlphaFoldDB" id="A0AAJ1TQZ3"/>
<sequence>MPGVAALLAGLVLLGVVTACMTSGRTHPPSPSGHFDGERFFNPGGADDTAWMPKSGTRLGYVWRHLTKTDGRPEWPGSIEVARAKPVGRIDGDRMVATWVGHATVLVQTQGLNILTDPVWSDRVGPFGLGVTRVAAPGIRMEDLPRIDLILLSHNHYDHMDKVALRTLWARDRPLIVAGLGNDRDLSGIDVATLDWGESVRVRGDISVTATRNHHQSGRGVLDRNRALWSAFVVTLPGGNLYFAGDTGMGDGKWPYEAAALGPIRYALIPIGAFRFEPGQMGAGDHIGPVDAIRAFERSGASRAMAIHWGTFPLSQEGRDTPALMLEALLRCGGGDPSAFKTVRIGESVEVPGHAEPRRKTDQAIMEACLASPDILALR</sequence>
<dbReference type="GO" id="GO:0005737">
    <property type="term" value="C:cytoplasm"/>
    <property type="evidence" value="ECO:0007669"/>
    <property type="project" value="TreeGrafter"/>
</dbReference>
<organism evidence="2 3">
    <name type="scientific">Methylobacterium brachiatum</name>
    <dbReference type="NCBI Taxonomy" id="269660"/>
    <lineage>
        <taxon>Bacteria</taxon>
        <taxon>Pseudomonadati</taxon>
        <taxon>Pseudomonadota</taxon>
        <taxon>Alphaproteobacteria</taxon>
        <taxon>Hyphomicrobiales</taxon>
        <taxon>Methylobacteriaceae</taxon>
        <taxon>Methylobacterium</taxon>
    </lineage>
</organism>